<dbReference type="Gene3D" id="2.130.10.130">
    <property type="entry name" value="Integrin alpha, N-terminal"/>
    <property type="match status" value="4"/>
</dbReference>
<organism evidence="5 6">
    <name type="scientific">Pelagimonas varians</name>
    <dbReference type="NCBI Taxonomy" id="696760"/>
    <lineage>
        <taxon>Bacteria</taxon>
        <taxon>Pseudomonadati</taxon>
        <taxon>Pseudomonadota</taxon>
        <taxon>Alphaproteobacteria</taxon>
        <taxon>Rhodobacterales</taxon>
        <taxon>Roseobacteraceae</taxon>
        <taxon>Pelagimonas</taxon>
    </lineage>
</organism>
<keyword evidence="2" id="KW-0677">Repeat</keyword>
<sequence length="480" mass="48061">MIGAYGAGNNYTGAAHIVYGSETPFNATFDLGSLDGTNGFTFDGLNQRDYTGGHVSSAGDVNGDGFDDVIIGAYGSDVTASAAGQSFVVFGSAAPFAASFDPTDLDGVNGFAINGVNAGDVAGIRVSDAGDVNNDGFDDVLIGAYGSDTNGSSSGTSYLVFGSGNPFDPSIDLASLDGSNGFAMNGIGFQDLSGQSVSSAGDINGDGIDDILIGAQWADPYGSKSGETYVVFGSDTPFAASIELSSLDGTNGFTLKGVNADDLSGGAVAAGGDINGDGFEDILITAHWADPNGSKSGETYVVYGSDTPFAASMDLSSLDGSNGFVINGIDADDFSGISVSSAGDVNGDGFDDILIGAFGADPSGTFSGETYLVYGSDTPFSASMDLSSLDGSDGFVFNGIDANDRSGYRISGAGDVNNDGFDDMLIGAYLADANGVTETGESYLVYGGGAVLTAFDAADGVSDGSIQLSNLASAPEDFIV</sequence>
<dbReference type="PROSITE" id="PS51470">
    <property type="entry name" value="FG_GAP"/>
    <property type="match status" value="1"/>
</dbReference>
<dbReference type="GO" id="GO:0008305">
    <property type="term" value="C:integrin complex"/>
    <property type="evidence" value="ECO:0007669"/>
    <property type="project" value="InterPro"/>
</dbReference>
<evidence type="ECO:0000256" key="4">
    <source>
        <dbReference type="ARBA" id="ARBA00023180"/>
    </source>
</evidence>
<evidence type="ECO:0000256" key="3">
    <source>
        <dbReference type="ARBA" id="ARBA00022801"/>
    </source>
</evidence>
<dbReference type="GO" id="GO:0016787">
    <property type="term" value="F:hydrolase activity"/>
    <property type="evidence" value="ECO:0007669"/>
    <property type="project" value="UniProtKB-KW"/>
</dbReference>
<dbReference type="InterPro" id="IPR028994">
    <property type="entry name" value="Integrin_alpha_N"/>
</dbReference>
<dbReference type="InterPro" id="IPR000413">
    <property type="entry name" value="Integrin_alpha"/>
</dbReference>
<keyword evidence="1" id="KW-0732">Signal</keyword>
<proteinExistence type="predicted"/>
<keyword evidence="4" id="KW-0325">Glycoprotein</keyword>
<accession>A0A238KY17</accession>
<dbReference type="OrthoDB" id="9342475at2"/>
<evidence type="ECO:0000313" key="5">
    <source>
        <dbReference type="EMBL" id="SMX47734.1"/>
    </source>
</evidence>
<dbReference type="InterPro" id="IPR013519">
    <property type="entry name" value="Int_alpha_beta-p"/>
</dbReference>
<keyword evidence="6" id="KW-1185">Reference proteome</keyword>
<evidence type="ECO:0000256" key="1">
    <source>
        <dbReference type="ARBA" id="ARBA00022729"/>
    </source>
</evidence>
<evidence type="ECO:0000313" key="6">
    <source>
        <dbReference type="Proteomes" id="UP000220836"/>
    </source>
</evidence>
<dbReference type="EMBL" id="FXYH01000015">
    <property type="protein sequence ID" value="SMX47734.1"/>
    <property type="molecule type" value="Genomic_DNA"/>
</dbReference>
<dbReference type="GO" id="GO:0007155">
    <property type="term" value="P:cell adhesion"/>
    <property type="evidence" value="ECO:0007669"/>
    <property type="project" value="InterPro"/>
</dbReference>
<dbReference type="SUPFAM" id="SSF69318">
    <property type="entry name" value="Integrin alpha N-terminal domain"/>
    <property type="match status" value="1"/>
</dbReference>
<gene>
    <name evidence="5" type="ORF">PEV8663_03627</name>
</gene>
<keyword evidence="3" id="KW-0378">Hydrolase</keyword>
<dbReference type="PANTHER" id="PTHR23221:SF7">
    <property type="entry name" value="PHOSPHATIDYLINOSITOL-GLYCAN-SPECIFIC PHOSPHOLIPASE D"/>
    <property type="match status" value="1"/>
</dbReference>
<dbReference type="AlphaFoldDB" id="A0A238KY17"/>
<dbReference type="Proteomes" id="UP000220836">
    <property type="component" value="Unassembled WGS sequence"/>
</dbReference>
<reference evidence="5 6" key="1">
    <citation type="submission" date="2017-05" db="EMBL/GenBank/DDBJ databases">
        <authorList>
            <person name="Song R."/>
            <person name="Chenine A.L."/>
            <person name="Ruprecht R.M."/>
        </authorList>
    </citation>
    <scope>NUCLEOTIDE SEQUENCE [LARGE SCALE GENOMIC DNA]</scope>
    <source>
        <strain evidence="5 6">CECT 8663</strain>
    </source>
</reference>
<dbReference type="RefSeq" id="WP_097806083.1">
    <property type="nucleotide sequence ID" value="NZ_OZ257122.1"/>
</dbReference>
<dbReference type="Pfam" id="PF01839">
    <property type="entry name" value="FG-GAP"/>
    <property type="match status" value="6"/>
</dbReference>
<dbReference type="SMART" id="SM00191">
    <property type="entry name" value="Int_alpha"/>
    <property type="match status" value="6"/>
</dbReference>
<dbReference type="PANTHER" id="PTHR23221">
    <property type="entry name" value="GLYCOSYLPHOSPHATIDYLINOSITOL PHOSPHOLIPASE D"/>
    <property type="match status" value="1"/>
</dbReference>
<dbReference type="PRINTS" id="PR01185">
    <property type="entry name" value="INTEGRINA"/>
</dbReference>
<protein>
    <submittedName>
        <fullName evidence="5">FG-GAP repeat protein</fullName>
    </submittedName>
</protein>
<evidence type="ECO:0000256" key="2">
    <source>
        <dbReference type="ARBA" id="ARBA00022737"/>
    </source>
</evidence>
<name>A0A238KY17_9RHOB</name>
<dbReference type="InterPro" id="IPR013517">
    <property type="entry name" value="FG-GAP"/>
</dbReference>